<organism evidence="2 3">
    <name type="scientific">Triparma laevis f. longispina</name>
    <dbReference type="NCBI Taxonomy" id="1714387"/>
    <lineage>
        <taxon>Eukaryota</taxon>
        <taxon>Sar</taxon>
        <taxon>Stramenopiles</taxon>
        <taxon>Ochrophyta</taxon>
        <taxon>Bolidophyceae</taxon>
        <taxon>Parmales</taxon>
        <taxon>Triparmaceae</taxon>
        <taxon>Triparma</taxon>
    </lineage>
</organism>
<evidence type="ECO:0000256" key="1">
    <source>
        <dbReference type="SAM" id="SignalP"/>
    </source>
</evidence>
<feature type="chain" id="PRO_5040798657" evidence="1">
    <location>
        <begin position="20"/>
        <end position="291"/>
    </location>
</feature>
<protein>
    <submittedName>
        <fullName evidence="2">Uncharacterized protein</fullName>
    </submittedName>
</protein>
<name>A0A9W7E5A2_9STRA</name>
<gene>
    <name evidence="2" type="ORF">TrLO_g14484</name>
</gene>
<dbReference type="EMBL" id="BRXW01000554">
    <property type="protein sequence ID" value="GMH65690.1"/>
    <property type="molecule type" value="Genomic_DNA"/>
</dbReference>
<sequence length="291" mass="32283">MPILLVVILLAIVVSVVRSTAVDCSGLETDLDQNLIALCRQLEEAGVDANDDVYCGTLGEEPTVSEDGVLQPSFRMADILEADDMVSVFFNNVKRCTRRRLHRNNRRQLLTGDYGWCSMNMKFLLRREKQFDTSSYCHDEHCNAEIGCGTHLSACCKLHDVCSSCEDTELCSASTYEDHGECDRELAICAGVDNVCNYKIKLEPADSSSYSSDPNQRRLFFGFFEFDLPSIDIGIDFPSIDIQLPDFSISLPDIFISLFSIHAYDFTCGAASAAVEAAMITQPNKGKTCVE</sequence>
<accession>A0A9W7E5A2</accession>
<feature type="signal peptide" evidence="1">
    <location>
        <begin position="1"/>
        <end position="19"/>
    </location>
</feature>
<keyword evidence="1" id="KW-0732">Signal</keyword>
<dbReference type="AlphaFoldDB" id="A0A9W7E5A2"/>
<evidence type="ECO:0000313" key="2">
    <source>
        <dbReference type="EMBL" id="GMH65690.1"/>
    </source>
</evidence>
<evidence type="ECO:0000313" key="3">
    <source>
        <dbReference type="Proteomes" id="UP001165122"/>
    </source>
</evidence>
<proteinExistence type="predicted"/>
<comment type="caution">
    <text evidence="2">The sequence shown here is derived from an EMBL/GenBank/DDBJ whole genome shotgun (WGS) entry which is preliminary data.</text>
</comment>
<dbReference type="Proteomes" id="UP001165122">
    <property type="component" value="Unassembled WGS sequence"/>
</dbReference>
<reference evidence="3" key="1">
    <citation type="journal article" date="2023" name="Commun. Biol.">
        <title>Genome analysis of Parmales, the sister group of diatoms, reveals the evolutionary specialization of diatoms from phago-mixotrophs to photoautotrophs.</title>
        <authorList>
            <person name="Ban H."/>
            <person name="Sato S."/>
            <person name="Yoshikawa S."/>
            <person name="Yamada K."/>
            <person name="Nakamura Y."/>
            <person name="Ichinomiya M."/>
            <person name="Sato N."/>
            <person name="Blanc-Mathieu R."/>
            <person name="Endo H."/>
            <person name="Kuwata A."/>
            <person name="Ogata H."/>
        </authorList>
    </citation>
    <scope>NUCLEOTIDE SEQUENCE [LARGE SCALE GENOMIC DNA]</scope>
    <source>
        <strain evidence="3">NIES 3700</strain>
    </source>
</reference>
<dbReference type="OrthoDB" id="10492370at2759"/>
<keyword evidence="3" id="KW-1185">Reference proteome</keyword>